<feature type="region of interest" description="Disordered" evidence="1">
    <location>
        <begin position="1"/>
        <end position="37"/>
    </location>
</feature>
<keyword evidence="3" id="KW-1185">Reference proteome</keyword>
<comment type="caution">
    <text evidence="2">The sequence shown here is derived from an EMBL/GenBank/DDBJ whole genome shotgun (WGS) entry which is preliminary data.</text>
</comment>
<sequence>MRAIEVTTVRRQNEGAGETEDPRENPPSNGIVRHDSHWRKSAPRCVRAPSHAAIIGPDKPLQPVEERLFRAFHLTTGPHARVYACACVSRQGVGPGGGGVNTEGERESVSYCEKFSVGWASSWRVDCQASLFCEGPRWCSSLDYPPSRQGKPANIPRGVVPRFSHAGIMPDDAAGPRAFAGVSPFPPPLHSVVAPYLASPSAALKTSMLRASSKEYRGEIAACSASSGSTYHQNGVTDQQHFVASLDNQRQLNYLQPAAQPIRKTPHRSLQ</sequence>
<accession>A0ABQ9HV85</accession>
<evidence type="ECO:0000256" key="1">
    <source>
        <dbReference type="SAM" id="MobiDB-lite"/>
    </source>
</evidence>
<protein>
    <submittedName>
        <fullName evidence="2">Uncharacterized protein</fullName>
    </submittedName>
</protein>
<dbReference type="Proteomes" id="UP001159363">
    <property type="component" value="Chromosome 3"/>
</dbReference>
<name>A0ABQ9HV85_9NEOP</name>
<proteinExistence type="predicted"/>
<dbReference type="EMBL" id="JARBHB010000003">
    <property type="protein sequence ID" value="KAJ8888297.1"/>
    <property type="molecule type" value="Genomic_DNA"/>
</dbReference>
<evidence type="ECO:0000313" key="3">
    <source>
        <dbReference type="Proteomes" id="UP001159363"/>
    </source>
</evidence>
<organism evidence="2 3">
    <name type="scientific">Dryococelus australis</name>
    <dbReference type="NCBI Taxonomy" id="614101"/>
    <lineage>
        <taxon>Eukaryota</taxon>
        <taxon>Metazoa</taxon>
        <taxon>Ecdysozoa</taxon>
        <taxon>Arthropoda</taxon>
        <taxon>Hexapoda</taxon>
        <taxon>Insecta</taxon>
        <taxon>Pterygota</taxon>
        <taxon>Neoptera</taxon>
        <taxon>Polyneoptera</taxon>
        <taxon>Phasmatodea</taxon>
        <taxon>Verophasmatodea</taxon>
        <taxon>Anareolatae</taxon>
        <taxon>Phasmatidae</taxon>
        <taxon>Eurycanthinae</taxon>
        <taxon>Dryococelus</taxon>
    </lineage>
</organism>
<gene>
    <name evidence="2" type="ORF">PR048_007784</name>
</gene>
<evidence type="ECO:0000313" key="2">
    <source>
        <dbReference type="EMBL" id="KAJ8888297.1"/>
    </source>
</evidence>
<reference evidence="2 3" key="1">
    <citation type="submission" date="2023-02" db="EMBL/GenBank/DDBJ databases">
        <title>LHISI_Scaffold_Assembly.</title>
        <authorList>
            <person name="Stuart O.P."/>
            <person name="Cleave R."/>
            <person name="Magrath M.J.L."/>
            <person name="Mikheyev A.S."/>
        </authorList>
    </citation>
    <scope>NUCLEOTIDE SEQUENCE [LARGE SCALE GENOMIC DNA]</scope>
    <source>
        <strain evidence="2">Daus_M_001</strain>
        <tissue evidence="2">Leg muscle</tissue>
    </source>
</reference>